<dbReference type="Proteomes" id="UP000264071">
    <property type="component" value="Unassembled WGS sequence"/>
</dbReference>
<feature type="region of interest" description="Disordered" evidence="1">
    <location>
        <begin position="160"/>
        <end position="187"/>
    </location>
</feature>
<organism evidence="2 3">
    <name type="scientific">Gemmatimonas aurantiaca</name>
    <dbReference type="NCBI Taxonomy" id="173480"/>
    <lineage>
        <taxon>Bacteria</taxon>
        <taxon>Pseudomonadati</taxon>
        <taxon>Gemmatimonadota</taxon>
        <taxon>Gemmatimonadia</taxon>
        <taxon>Gemmatimonadales</taxon>
        <taxon>Gemmatimonadaceae</taxon>
        <taxon>Gemmatimonas</taxon>
    </lineage>
</organism>
<name>A0A3D4VET8_9BACT</name>
<evidence type="ECO:0000256" key="1">
    <source>
        <dbReference type="SAM" id="MobiDB-lite"/>
    </source>
</evidence>
<sequence>MTTVSFTFDAASRAMLQHFLASIAYRTQKALRGAPADFGDFRAAHHVRTPYELLWHMTGVIGYARTFLRGGEFAPPRLEGLQQEIERFHVTLEGLRDDFADRSLTAVISDLQFLHGPLSDTMTHAGQLAMLRRMAGSPVPSENFIYATVAAVNVGADQPAPVAPDDWWRPNQAPQPPGPITEVPEEG</sequence>
<dbReference type="OMA" id="PENFIMA"/>
<evidence type="ECO:0008006" key="4">
    <source>
        <dbReference type="Google" id="ProtNLM"/>
    </source>
</evidence>
<dbReference type="SUPFAM" id="SSF109854">
    <property type="entry name" value="DinB/YfiT-like putative metalloenzymes"/>
    <property type="match status" value="1"/>
</dbReference>
<evidence type="ECO:0000313" key="2">
    <source>
        <dbReference type="EMBL" id="HCT59232.1"/>
    </source>
</evidence>
<dbReference type="InterPro" id="IPR034660">
    <property type="entry name" value="DinB/YfiT-like"/>
</dbReference>
<accession>A0A3D4VET8</accession>
<protein>
    <recommendedName>
        <fullName evidence="4">DinB-like domain-containing protein</fullName>
    </recommendedName>
</protein>
<comment type="caution">
    <text evidence="2">The sequence shown here is derived from an EMBL/GenBank/DDBJ whole genome shotgun (WGS) entry which is preliminary data.</text>
</comment>
<dbReference type="EMBL" id="DPIY01000012">
    <property type="protein sequence ID" value="HCT59232.1"/>
    <property type="molecule type" value="Genomic_DNA"/>
</dbReference>
<dbReference type="AlphaFoldDB" id="A0A3D4VET8"/>
<reference evidence="2 3" key="1">
    <citation type="journal article" date="2018" name="Nat. Biotechnol.">
        <title>A standardized bacterial taxonomy based on genome phylogeny substantially revises the tree of life.</title>
        <authorList>
            <person name="Parks D.H."/>
            <person name="Chuvochina M."/>
            <person name="Waite D.W."/>
            <person name="Rinke C."/>
            <person name="Skarshewski A."/>
            <person name="Chaumeil P.A."/>
            <person name="Hugenholtz P."/>
        </authorList>
    </citation>
    <scope>NUCLEOTIDE SEQUENCE [LARGE SCALE GENOMIC DNA]</scope>
    <source>
        <strain evidence="2">UBA8844</strain>
    </source>
</reference>
<gene>
    <name evidence="2" type="ORF">DGD08_18680</name>
</gene>
<evidence type="ECO:0000313" key="3">
    <source>
        <dbReference type="Proteomes" id="UP000264071"/>
    </source>
</evidence>
<proteinExistence type="predicted"/>
<dbReference type="Gene3D" id="1.20.120.450">
    <property type="entry name" value="dinb family like domain"/>
    <property type="match status" value="1"/>
</dbReference>